<gene>
    <name evidence="2" type="ORF">MAA8898_05066</name>
</gene>
<keyword evidence="3" id="KW-1185">Reference proteome</keyword>
<dbReference type="Proteomes" id="UP000207598">
    <property type="component" value="Unassembled WGS sequence"/>
</dbReference>
<sequence length="149" mass="16682">MRRIAPHAEAAGTALRLAEFLGRWRIAREIIQDDGTRGTFDGVAVWTPEGDGALYVETGTLSLGGQGRFAAERRYRWGGDLGVFFDDGRFFHQVPPLGGPVGHWCPPDQYDGTYDFGAWPRWQVIWHVRGPRKAYVSTTTYTPDDLISP</sequence>
<evidence type="ECO:0000313" key="2">
    <source>
        <dbReference type="EMBL" id="SMX50864.1"/>
    </source>
</evidence>
<proteinExistence type="predicted"/>
<dbReference type="Pfam" id="PF19834">
    <property type="entry name" value="DUF6314"/>
    <property type="match status" value="1"/>
</dbReference>
<evidence type="ECO:0000259" key="1">
    <source>
        <dbReference type="Pfam" id="PF19834"/>
    </source>
</evidence>
<evidence type="ECO:0000313" key="3">
    <source>
        <dbReference type="Proteomes" id="UP000207598"/>
    </source>
</evidence>
<feature type="domain" description="DUF6314" evidence="1">
    <location>
        <begin position="20"/>
        <end position="142"/>
    </location>
</feature>
<dbReference type="RefSeq" id="WP_094023773.1">
    <property type="nucleotide sequence ID" value="NZ_FXYF01000031.1"/>
</dbReference>
<dbReference type="AlphaFoldDB" id="A0A238L702"/>
<reference evidence="2 3" key="1">
    <citation type="submission" date="2017-05" db="EMBL/GenBank/DDBJ databases">
        <authorList>
            <person name="Song R."/>
            <person name="Chenine A.L."/>
            <person name="Ruprecht R.M."/>
        </authorList>
    </citation>
    <scope>NUCLEOTIDE SEQUENCE [LARGE SCALE GENOMIC DNA]</scope>
    <source>
        <strain evidence="2 3">CECT 8898</strain>
    </source>
</reference>
<dbReference type="OrthoDB" id="7351979at2"/>
<accession>A0A238L702</accession>
<dbReference type="InterPro" id="IPR045632">
    <property type="entry name" value="DUF6314"/>
</dbReference>
<name>A0A238L702_9RHOB</name>
<protein>
    <recommendedName>
        <fullName evidence="1">DUF6314 domain-containing protein</fullName>
    </recommendedName>
</protein>
<organism evidence="2 3">
    <name type="scientific">Maliponia aquimaris</name>
    <dbReference type="NCBI Taxonomy" id="1673631"/>
    <lineage>
        <taxon>Bacteria</taxon>
        <taxon>Pseudomonadati</taxon>
        <taxon>Pseudomonadota</taxon>
        <taxon>Alphaproteobacteria</taxon>
        <taxon>Rhodobacterales</taxon>
        <taxon>Paracoccaceae</taxon>
        <taxon>Maliponia</taxon>
    </lineage>
</organism>
<dbReference type="EMBL" id="FXYF01000031">
    <property type="protein sequence ID" value="SMX50864.1"/>
    <property type="molecule type" value="Genomic_DNA"/>
</dbReference>